<dbReference type="PANTHER" id="PTHR43537">
    <property type="entry name" value="TRANSCRIPTIONAL REGULATOR, GNTR FAMILY"/>
    <property type="match status" value="1"/>
</dbReference>
<keyword evidence="6" id="KW-1185">Reference proteome</keyword>
<dbReference type="PRINTS" id="PR00035">
    <property type="entry name" value="HTHGNTR"/>
</dbReference>
<organism evidence="5 6">
    <name type="scientific">Gryllotalpicola protaetiae</name>
    <dbReference type="NCBI Taxonomy" id="2419771"/>
    <lineage>
        <taxon>Bacteria</taxon>
        <taxon>Bacillati</taxon>
        <taxon>Actinomycetota</taxon>
        <taxon>Actinomycetes</taxon>
        <taxon>Micrococcales</taxon>
        <taxon>Microbacteriaceae</taxon>
        <taxon>Gryllotalpicola</taxon>
    </lineage>
</organism>
<dbReference type="InterPro" id="IPR036388">
    <property type="entry name" value="WH-like_DNA-bd_sf"/>
</dbReference>
<keyword evidence="2" id="KW-0238">DNA-binding</keyword>
<dbReference type="CDD" id="cd07377">
    <property type="entry name" value="WHTH_GntR"/>
    <property type="match status" value="1"/>
</dbReference>
<dbReference type="RefSeq" id="WP_120788783.1">
    <property type="nucleotide sequence ID" value="NZ_CP032624.1"/>
</dbReference>
<evidence type="ECO:0000259" key="4">
    <source>
        <dbReference type="PROSITE" id="PS50949"/>
    </source>
</evidence>
<dbReference type="SMART" id="SM00345">
    <property type="entry name" value="HTH_GNTR"/>
    <property type="match status" value="1"/>
</dbReference>
<dbReference type="InterPro" id="IPR008920">
    <property type="entry name" value="TF_FadR/GntR_C"/>
</dbReference>
<evidence type="ECO:0000313" key="5">
    <source>
        <dbReference type="EMBL" id="AYG03251.1"/>
    </source>
</evidence>
<dbReference type="GO" id="GO:0003700">
    <property type="term" value="F:DNA-binding transcription factor activity"/>
    <property type="evidence" value="ECO:0007669"/>
    <property type="project" value="InterPro"/>
</dbReference>
<dbReference type="Gene3D" id="1.10.10.10">
    <property type="entry name" value="Winged helix-like DNA-binding domain superfamily/Winged helix DNA-binding domain"/>
    <property type="match status" value="1"/>
</dbReference>
<dbReference type="EMBL" id="CP032624">
    <property type="protein sequence ID" value="AYG03251.1"/>
    <property type="molecule type" value="Genomic_DNA"/>
</dbReference>
<evidence type="ECO:0000256" key="3">
    <source>
        <dbReference type="ARBA" id="ARBA00023163"/>
    </source>
</evidence>
<accession>A0A387BY27</accession>
<feature type="domain" description="HTH gntR-type" evidence="4">
    <location>
        <begin position="16"/>
        <end position="83"/>
    </location>
</feature>
<protein>
    <submittedName>
        <fullName evidence="5">GntR family transcriptional regulator</fullName>
    </submittedName>
</protein>
<dbReference type="Pfam" id="PF07729">
    <property type="entry name" value="FCD"/>
    <property type="match status" value="1"/>
</dbReference>
<evidence type="ECO:0000313" key="6">
    <source>
        <dbReference type="Proteomes" id="UP000275069"/>
    </source>
</evidence>
<dbReference type="AlphaFoldDB" id="A0A387BY27"/>
<dbReference type="Proteomes" id="UP000275069">
    <property type="component" value="Chromosome"/>
</dbReference>
<dbReference type="PROSITE" id="PS50949">
    <property type="entry name" value="HTH_GNTR"/>
    <property type="match status" value="1"/>
</dbReference>
<dbReference type="InterPro" id="IPR036390">
    <property type="entry name" value="WH_DNA-bd_sf"/>
</dbReference>
<sequence>MATNNSTVETDRRSAASRSALVYQQLRALLMDGSVAPTERLTEEALADRFEVSRTPVREALSRLQTDGLIERRDGGLYLLIPSFDTLAELYELRITLELRGIQRAIDDRTLRHDRTVLDAELAKWYGLRTALPAPDAGFVNTDEAFHQTLLRSSGNEALVDALRNVNRRIRPIRMYDYLTEDRIDATIAEHIAIAEFVRDDDLSAALAALREHVEESRQVVMERAAAALPFTRRPGIRSRP</sequence>
<gene>
    <name evidence="5" type="ORF">D7I44_06730</name>
</gene>
<evidence type="ECO:0000256" key="2">
    <source>
        <dbReference type="ARBA" id="ARBA00023125"/>
    </source>
</evidence>
<evidence type="ECO:0000256" key="1">
    <source>
        <dbReference type="ARBA" id="ARBA00023015"/>
    </source>
</evidence>
<dbReference type="SUPFAM" id="SSF48008">
    <property type="entry name" value="GntR ligand-binding domain-like"/>
    <property type="match status" value="1"/>
</dbReference>
<name>A0A387BY27_9MICO</name>
<dbReference type="KEGG" id="gry:D7I44_06730"/>
<proteinExistence type="predicted"/>
<keyword evidence="1" id="KW-0805">Transcription regulation</keyword>
<dbReference type="Gene3D" id="1.20.120.530">
    <property type="entry name" value="GntR ligand-binding domain-like"/>
    <property type="match status" value="1"/>
</dbReference>
<dbReference type="Pfam" id="PF00392">
    <property type="entry name" value="GntR"/>
    <property type="match status" value="1"/>
</dbReference>
<dbReference type="InterPro" id="IPR011711">
    <property type="entry name" value="GntR_C"/>
</dbReference>
<reference evidence="5 6" key="1">
    <citation type="submission" date="2018-09" db="EMBL/GenBank/DDBJ databases">
        <title>Genome sequencing of strain 2DFW10M-5.</title>
        <authorList>
            <person name="Heo J."/>
            <person name="Kim S.-J."/>
            <person name="Kwon S.-W."/>
        </authorList>
    </citation>
    <scope>NUCLEOTIDE SEQUENCE [LARGE SCALE GENOMIC DNA]</scope>
    <source>
        <strain evidence="5 6">2DFW10M-5</strain>
    </source>
</reference>
<dbReference type="GO" id="GO:0003677">
    <property type="term" value="F:DNA binding"/>
    <property type="evidence" value="ECO:0007669"/>
    <property type="project" value="UniProtKB-KW"/>
</dbReference>
<keyword evidence="3" id="KW-0804">Transcription</keyword>
<dbReference type="OrthoDB" id="9816161at2"/>
<dbReference type="PANTHER" id="PTHR43537:SF5">
    <property type="entry name" value="UXU OPERON TRANSCRIPTIONAL REGULATOR"/>
    <property type="match status" value="1"/>
</dbReference>
<dbReference type="InterPro" id="IPR000524">
    <property type="entry name" value="Tscrpt_reg_HTH_GntR"/>
</dbReference>
<dbReference type="SUPFAM" id="SSF46785">
    <property type="entry name" value="Winged helix' DNA-binding domain"/>
    <property type="match status" value="1"/>
</dbReference>
<dbReference type="SMART" id="SM00895">
    <property type="entry name" value="FCD"/>
    <property type="match status" value="1"/>
</dbReference>